<feature type="non-terminal residue" evidence="2">
    <location>
        <position position="1"/>
    </location>
</feature>
<dbReference type="Pfam" id="PF24626">
    <property type="entry name" value="SH3_Tf2-1"/>
    <property type="match status" value="1"/>
</dbReference>
<dbReference type="PANTHER" id="PTHR46148">
    <property type="entry name" value="CHROMO DOMAIN-CONTAINING PROTEIN"/>
    <property type="match status" value="1"/>
</dbReference>
<dbReference type="AlphaFoldDB" id="A0A314KVA7"/>
<dbReference type="PANTHER" id="PTHR46148:SF55">
    <property type="match status" value="1"/>
</dbReference>
<reference evidence="2" key="1">
    <citation type="submission" date="2016-11" db="EMBL/GenBank/DDBJ databases">
        <title>The genome of Nicotiana attenuata.</title>
        <authorList>
            <person name="Xu S."/>
            <person name="Brockmoeller T."/>
            <person name="Gaquerel E."/>
            <person name="Navarro A."/>
            <person name="Kuhl H."/>
            <person name="Gase K."/>
            <person name="Ling Z."/>
            <person name="Zhou W."/>
            <person name="Kreitzer C."/>
            <person name="Stanke M."/>
            <person name="Tang H."/>
            <person name="Lyons E."/>
            <person name="Pandey P."/>
            <person name="Pandey S.P."/>
            <person name="Timmermann B."/>
            <person name="Baldwin I.T."/>
        </authorList>
    </citation>
    <scope>NUCLEOTIDE SEQUENCE [LARGE SCALE GENOMIC DNA]</scope>
    <source>
        <strain evidence="2">UT</strain>
    </source>
</reference>
<organism evidence="2 3">
    <name type="scientific">Nicotiana attenuata</name>
    <name type="common">Coyote tobacco</name>
    <dbReference type="NCBI Taxonomy" id="49451"/>
    <lineage>
        <taxon>Eukaryota</taxon>
        <taxon>Viridiplantae</taxon>
        <taxon>Streptophyta</taxon>
        <taxon>Embryophyta</taxon>
        <taxon>Tracheophyta</taxon>
        <taxon>Spermatophyta</taxon>
        <taxon>Magnoliopsida</taxon>
        <taxon>eudicotyledons</taxon>
        <taxon>Gunneridae</taxon>
        <taxon>Pentapetalae</taxon>
        <taxon>asterids</taxon>
        <taxon>lamiids</taxon>
        <taxon>Solanales</taxon>
        <taxon>Solanaceae</taxon>
        <taxon>Nicotianoideae</taxon>
        <taxon>Nicotianeae</taxon>
        <taxon>Nicotiana</taxon>
    </lineage>
</organism>
<sequence>TSPFELLYGYPPPFHLPYLPGDLDVASIEYISLLREFKVQLAKFHLTRAQQRIQSQANAHRSDRHFQAGDWVYVKLRRYRQSSLSTFPYHKLTSRYFGPYPIVEKIGVVAYKLLLPPEVLIHPTFHISQRKFCHEISAEIVHPPLVNLASHVCLTPEQVFERRLTRK</sequence>
<proteinExistence type="predicted"/>
<dbReference type="Gramene" id="OIT33431">
    <property type="protein sequence ID" value="OIT33431"/>
    <property type="gene ID" value="A4A49_58896"/>
</dbReference>
<feature type="domain" description="Tf2-1-like SH3-like" evidence="1">
    <location>
        <begin position="69"/>
        <end position="133"/>
    </location>
</feature>
<protein>
    <recommendedName>
        <fullName evidence="1">Tf2-1-like SH3-like domain-containing protein</fullName>
    </recommendedName>
</protein>
<dbReference type="EMBL" id="MJEQ01000885">
    <property type="protein sequence ID" value="OIT33431.1"/>
    <property type="molecule type" value="Genomic_DNA"/>
</dbReference>
<dbReference type="Proteomes" id="UP000187609">
    <property type="component" value="Unassembled WGS sequence"/>
</dbReference>
<dbReference type="STRING" id="49451.A0A314KVA7"/>
<accession>A0A314KVA7</accession>
<keyword evidence="3" id="KW-1185">Reference proteome</keyword>
<evidence type="ECO:0000259" key="1">
    <source>
        <dbReference type="Pfam" id="PF24626"/>
    </source>
</evidence>
<name>A0A314KVA7_NICAT</name>
<evidence type="ECO:0000313" key="2">
    <source>
        <dbReference type="EMBL" id="OIT33431.1"/>
    </source>
</evidence>
<dbReference type="InterPro" id="IPR056924">
    <property type="entry name" value="SH3_Tf2-1"/>
</dbReference>
<comment type="caution">
    <text evidence="2">The sequence shown here is derived from an EMBL/GenBank/DDBJ whole genome shotgun (WGS) entry which is preliminary data.</text>
</comment>
<feature type="non-terminal residue" evidence="2">
    <location>
        <position position="167"/>
    </location>
</feature>
<evidence type="ECO:0000313" key="3">
    <source>
        <dbReference type="Proteomes" id="UP000187609"/>
    </source>
</evidence>
<gene>
    <name evidence="2" type="ORF">A4A49_58896</name>
</gene>